<gene>
    <name evidence="1" type="ORF">PVAP13_3KG503202</name>
</gene>
<feature type="non-terminal residue" evidence="1">
    <location>
        <position position="1"/>
    </location>
</feature>
<evidence type="ECO:0000313" key="2">
    <source>
        <dbReference type="Proteomes" id="UP000823388"/>
    </source>
</evidence>
<name>A0A8T0VBP9_PANVG</name>
<proteinExistence type="predicted"/>
<comment type="caution">
    <text evidence="1">The sequence shown here is derived from an EMBL/GenBank/DDBJ whole genome shotgun (WGS) entry which is preliminary data.</text>
</comment>
<sequence length="106" mass="11861">NHLLIDCVFARDFWFNFLRRASLQVLSPCLDGKLFEDWWEISADSAPAHIRKGLNSLIILGAWTLRTHSNRCVFDGASPSVSRAMVSASEELHLWGLAGARGVNHL</sequence>
<dbReference type="AlphaFoldDB" id="A0A8T0VBP9"/>
<keyword evidence="2" id="KW-1185">Reference proteome</keyword>
<evidence type="ECO:0000313" key="1">
    <source>
        <dbReference type="EMBL" id="KAG2630233.1"/>
    </source>
</evidence>
<organism evidence="1 2">
    <name type="scientific">Panicum virgatum</name>
    <name type="common">Blackwell switchgrass</name>
    <dbReference type="NCBI Taxonomy" id="38727"/>
    <lineage>
        <taxon>Eukaryota</taxon>
        <taxon>Viridiplantae</taxon>
        <taxon>Streptophyta</taxon>
        <taxon>Embryophyta</taxon>
        <taxon>Tracheophyta</taxon>
        <taxon>Spermatophyta</taxon>
        <taxon>Magnoliopsida</taxon>
        <taxon>Liliopsida</taxon>
        <taxon>Poales</taxon>
        <taxon>Poaceae</taxon>
        <taxon>PACMAD clade</taxon>
        <taxon>Panicoideae</taxon>
        <taxon>Panicodae</taxon>
        <taxon>Paniceae</taxon>
        <taxon>Panicinae</taxon>
        <taxon>Panicum</taxon>
        <taxon>Panicum sect. Hiantes</taxon>
    </lineage>
</organism>
<dbReference type="EMBL" id="CM029041">
    <property type="protein sequence ID" value="KAG2630233.1"/>
    <property type="molecule type" value="Genomic_DNA"/>
</dbReference>
<protein>
    <submittedName>
        <fullName evidence="1">Uncharacterized protein</fullName>
    </submittedName>
</protein>
<accession>A0A8T0VBP9</accession>
<reference evidence="1" key="1">
    <citation type="submission" date="2020-05" db="EMBL/GenBank/DDBJ databases">
        <title>WGS assembly of Panicum virgatum.</title>
        <authorList>
            <person name="Lovell J.T."/>
            <person name="Jenkins J."/>
            <person name="Shu S."/>
            <person name="Juenger T.E."/>
            <person name="Schmutz J."/>
        </authorList>
    </citation>
    <scope>NUCLEOTIDE SEQUENCE</scope>
    <source>
        <strain evidence="1">AP13</strain>
    </source>
</reference>
<dbReference type="Proteomes" id="UP000823388">
    <property type="component" value="Chromosome 3K"/>
</dbReference>
<feature type="non-terminal residue" evidence="1">
    <location>
        <position position="106"/>
    </location>
</feature>